<keyword evidence="9 11" id="KW-0472">Membrane</keyword>
<evidence type="ECO:0000256" key="4">
    <source>
        <dbReference type="ARBA" id="ARBA00022448"/>
    </source>
</evidence>
<dbReference type="EMBL" id="AZGZ01000001">
    <property type="protein sequence ID" value="KZZ98232.1"/>
    <property type="molecule type" value="Genomic_DNA"/>
</dbReference>
<dbReference type="InterPro" id="IPR006822">
    <property type="entry name" value="Coatomer_esu"/>
</dbReference>
<keyword evidence="8 11" id="KW-0333">Golgi apparatus</keyword>
<dbReference type="GO" id="GO:0015031">
    <property type="term" value="P:protein transport"/>
    <property type="evidence" value="ECO:0007669"/>
    <property type="project" value="UniProtKB-UniRule"/>
</dbReference>
<dbReference type="PIRSF" id="PIRSF016478">
    <property type="entry name" value="Coatomer_esu"/>
    <property type="match status" value="1"/>
</dbReference>
<organism evidence="12 13">
    <name type="scientific">Ascosphaera apis ARSEF 7405</name>
    <dbReference type="NCBI Taxonomy" id="392613"/>
    <lineage>
        <taxon>Eukaryota</taxon>
        <taxon>Fungi</taxon>
        <taxon>Dikarya</taxon>
        <taxon>Ascomycota</taxon>
        <taxon>Pezizomycotina</taxon>
        <taxon>Eurotiomycetes</taxon>
        <taxon>Eurotiomycetidae</taxon>
        <taxon>Onygenales</taxon>
        <taxon>Ascosphaeraceae</taxon>
        <taxon>Ascosphaera</taxon>
    </lineage>
</organism>
<dbReference type="GO" id="GO:0000139">
    <property type="term" value="C:Golgi membrane"/>
    <property type="evidence" value="ECO:0007669"/>
    <property type="project" value="UniProtKB-SubCell"/>
</dbReference>
<dbReference type="GO" id="GO:0006890">
    <property type="term" value="P:retrograde vesicle-mediated transport, Golgi to endoplasmic reticulum"/>
    <property type="evidence" value="ECO:0007669"/>
    <property type="project" value="UniProtKB-UniRule"/>
</dbReference>
<gene>
    <name evidence="12" type="ORF">AAP_00493</name>
</gene>
<comment type="function">
    <text evidence="11">The coatomer is a cytosolic protein complex that binds to dilysine motifs and reversibly associates with Golgi non-clathrin-coated vesicles, which further mediate biosynthetic protein transport from the ER, via the Golgi up to the trans Golgi network. The coatomer complex is required for budding from Golgi membranes, and is essential for the retrograde Golgi-to-ER transport of dilysine-tagged proteins.</text>
</comment>
<comment type="subcellular location">
    <subcellularLocation>
        <location evidence="2">Cytoplasmic vesicle</location>
        <location evidence="2">COPI-coated vesicle membrane</location>
        <topology evidence="2">Peripheral membrane protein</topology>
        <orientation evidence="2">Cytoplasmic side</orientation>
    </subcellularLocation>
    <subcellularLocation>
        <location evidence="1">Golgi apparatus membrane</location>
        <topology evidence="1">Peripheral membrane protein</topology>
        <orientation evidence="1">Cytoplasmic side</orientation>
    </subcellularLocation>
</comment>
<dbReference type="PANTHER" id="PTHR10805">
    <property type="entry name" value="COATOMER SUBUNIT EPSILON"/>
    <property type="match status" value="1"/>
</dbReference>
<evidence type="ECO:0000256" key="10">
    <source>
        <dbReference type="ARBA" id="ARBA00023329"/>
    </source>
</evidence>
<keyword evidence="6 11" id="KW-0931">ER-Golgi transport</keyword>
<comment type="caution">
    <text evidence="12">The sequence shown here is derived from an EMBL/GenBank/DDBJ whole genome shotgun (WGS) entry which is preliminary data.</text>
</comment>
<dbReference type="SUPFAM" id="SSF48452">
    <property type="entry name" value="TPR-like"/>
    <property type="match status" value="2"/>
</dbReference>
<keyword evidence="5 11" id="KW-0963">Cytoplasm</keyword>
<dbReference type="GO" id="GO:0006891">
    <property type="term" value="P:intra-Golgi vesicle-mediated transport"/>
    <property type="evidence" value="ECO:0007669"/>
    <property type="project" value="TreeGrafter"/>
</dbReference>
<evidence type="ECO:0000256" key="7">
    <source>
        <dbReference type="ARBA" id="ARBA00022927"/>
    </source>
</evidence>
<sequence length="296" mass="31482">MDPFSAEGELLNIHNAFYQGQYAEVIDFDTSSLSAENALPARVLKLRAHIALGQIDEALADVEGEEDVPDLAAVKVLAHQVGGQKDEALKEAQALAAKEGENATVQVLVGTVLQAHGKSDEALELLSKHQGNLGAVSLITQIHLAANRTDLALKEVQAAKRWAQDSLLVNLAESWVGLRVGGENYQSAFYVFEELASVPNTSSVMSIVGQAVSELHLGRLPEAETALKTALEKYPDNAEVIANMIVAAALTGKNTDELVESLKSVEPQHPLATDIAEKSALFDAAALKYAPKVASS</sequence>
<evidence type="ECO:0000256" key="3">
    <source>
        <dbReference type="ARBA" id="ARBA00008827"/>
    </source>
</evidence>
<dbReference type="GO" id="GO:0006888">
    <property type="term" value="P:endoplasmic reticulum to Golgi vesicle-mediated transport"/>
    <property type="evidence" value="ECO:0007669"/>
    <property type="project" value="TreeGrafter"/>
</dbReference>
<dbReference type="InterPro" id="IPR011990">
    <property type="entry name" value="TPR-like_helical_dom_sf"/>
</dbReference>
<reference evidence="12 13" key="1">
    <citation type="journal article" date="2016" name="Genome Biol. Evol.">
        <title>Divergent and convergent evolution of fungal pathogenicity.</title>
        <authorList>
            <person name="Shang Y."/>
            <person name="Xiao G."/>
            <person name="Zheng P."/>
            <person name="Cen K."/>
            <person name="Zhan S."/>
            <person name="Wang C."/>
        </authorList>
    </citation>
    <scope>NUCLEOTIDE SEQUENCE [LARGE SCALE GENOMIC DNA]</scope>
    <source>
        <strain evidence="12 13">ARSEF 7405</strain>
    </source>
</reference>
<comment type="similarity">
    <text evidence="3 11">Belongs to the COPE family.</text>
</comment>
<protein>
    <recommendedName>
        <fullName evidence="11">Coatomer subunit epsilon</fullName>
    </recommendedName>
</protein>
<keyword evidence="7 11" id="KW-0653">Protein transport</keyword>
<evidence type="ECO:0000256" key="11">
    <source>
        <dbReference type="PIRNR" id="PIRNR016478"/>
    </source>
</evidence>
<evidence type="ECO:0000256" key="9">
    <source>
        <dbReference type="ARBA" id="ARBA00023136"/>
    </source>
</evidence>
<evidence type="ECO:0000256" key="6">
    <source>
        <dbReference type="ARBA" id="ARBA00022892"/>
    </source>
</evidence>
<accession>A0A162ITN0</accession>
<dbReference type="PANTHER" id="PTHR10805:SF0">
    <property type="entry name" value="COATOMER SUBUNIT EPSILON"/>
    <property type="match status" value="1"/>
</dbReference>
<dbReference type="Pfam" id="PF04733">
    <property type="entry name" value="Coatomer_E"/>
    <property type="match status" value="1"/>
</dbReference>
<dbReference type="Proteomes" id="UP000242877">
    <property type="component" value="Unassembled WGS sequence"/>
</dbReference>
<keyword evidence="13" id="KW-1185">Reference proteome</keyword>
<evidence type="ECO:0000256" key="8">
    <source>
        <dbReference type="ARBA" id="ARBA00023034"/>
    </source>
</evidence>
<evidence type="ECO:0000256" key="2">
    <source>
        <dbReference type="ARBA" id="ARBA00004347"/>
    </source>
</evidence>
<evidence type="ECO:0000256" key="1">
    <source>
        <dbReference type="ARBA" id="ARBA00004255"/>
    </source>
</evidence>
<dbReference type="OrthoDB" id="310217at2759"/>
<dbReference type="GO" id="GO:0030126">
    <property type="term" value="C:COPI vesicle coat"/>
    <property type="evidence" value="ECO:0007669"/>
    <property type="project" value="TreeGrafter"/>
</dbReference>
<dbReference type="VEuPathDB" id="FungiDB:AAP_00493"/>
<evidence type="ECO:0000256" key="5">
    <source>
        <dbReference type="ARBA" id="ARBA00022490"/>
    </source>
</evidence>
<proteinExistence type="inferred from homology"/>
<name>A0A162ITN0_9EURO</name>
<evidence type="ECO:0000313" key="12">
    <source>
        <dbReference type="EMBL" id="KZZ98232.1"/>
    </source>
</evidence>
<dbReference type="AlphaFoldDB" id="A0A162ITN0"/>
<dbReference type="Gene3D" id="1.25.40.10">
    <property type="entry name" value="Tetratricopeptide repeat domain"/>
    <property type="match status" value="1"/>
</dbReference>
<dbReference type="GO" id="GO:0005198">
    <property type="term" value="F:structural molecule activity"/>
    <property type="evidence" value="ECO:0007669"/>
    <property type="project" value="UniProtKB-UniRule"/>
</dbReference>
<keyword evidence="4 11" id="KW-0813">Transport</keyword>
<keyword evidence="10 11" id="KW-0968">Cytoplasmic vesicle</keyword>
<evidence type="ECO:0000313" key="13">
    <source>
        <dbReference type="Proteomes" id="UP000242877"/>
    </source>
</evidence>